<reference evidence="1 2" key="1">
    <citation type="submission" date="2020-04" db="EMBL/GenBank/DDBJ databases">
        <authorList>
            <person name="Klaysubun C."/>
            <person name="Duangmal K."/>
            <person name="Lipun K."/>
        </authorList>
    </citation>
    <scope>NUCLEOTIDE SEQUENCE [LARGE SCALE GENOMIC DNA]</scope>
    <source>
        <strain evidence="1 2">K10HN5</strain>
    </source>
</reference>
<accession>A0ABX1SIV9</accession>
<gene>
    <name evidence="1" type="ORF">HF526_27380</name>
</gene>
<keyword evidence="2" id="KW-1185">Reference proteome</keyword>
<protein>
    <recommendedName>
        <fullName evidence="3">TetR family transcriptional regulator</fullName>
    </recommendedName>
</protein>
<evidence type="ECO:0008006" key="3">
    <source>
        <dbReference type="Google" id="ProtNLM"/>
    </source>
</evidence>
<evidence type="ECO:0000313" key="1">
    <source>
        <dbReference type="EMBL" id="NMI00996.1"/>
    </source>
</evidence>
<proteinExistence type="predicted"/>
<sequence length="115" mass="12661">MTASTTSATMPAGFADLERFAEWVLPNEAARIEARLTRPYAESKTFYDTMLAEVPRIMPHLLGRTSEQADDADRNLLALTLAYIEIANAVEIYGESEVPDGADLRLFVSVLDSHG</sequence>
<dbReference type="Proteomes" id="UP000820669">
    <property type="component" value="Unassembled WGS sequence"/>
</dbReference>
<dbReference type="RefSeq" id="WP_169384459.1">
    <property type="nucleotide sequence ID" value="NZ_JAAXLA010000070.1"/>
</dbReference>
<name>A0ABX1SIV9_9PSEU</name>
<dbReference type="EMBL" id="JAAXLA010000070">
    <property type="protein sequence ID" value="NMI00996.1"/>
    <property type="molecule type" value="Genomic_DNA"/>
</dbReference>
<comment type="caution">
    <text evidence="1">The sequence shown here is derived from an EMBL/GenBank/DDBJ whole genome shotgun (WGS) entry which is preliminary data.</text>
</comment>
<evidence type="ECO:0000313" key="2">
    <source>
        <dbReference type="Proteomes" id="UP000820669"/>
    </source>
</evidence>
<organism evidence="1 2">
    <name type="scientific">Pseudonocardia acidicola</name>
    <dbReference type="NCBI Taxonomy" id="2724939"/>
    <lineage>
        <taxon>Bacteria</taxon>
        <taxon>Bacillati</taxon>
        <taxon>Actinomycetota</taxon>
        <taxon>Actinomycetes</taxon>
        <taxon>Pseudonocardiales</taxon>
        <taxon>Pseudonocardiaceae</taxon>
        <taxon>Pseudonocardia</taxon>
    </lineage>
</organism>